<evidence type="ECO:0000313" key="2">
    <source>
        <dbReference type="Proteomes" id="UP000305848"/>
    </source>
</evidence>
<name>A0A4U3L2K9_9BACT</name>
<accession>A0A4U3L2K9</accession>
<protein>
    <submittedName>
        <fullName evidence="1">Uncharacterized protein</fullName>
    </submittedName>
</protein>
<dbReference type="AlphaFoldDB" id="A0A4U3L2K9"/>
<organism evidence="1 2">
    <name type="scientific">Ilyomonas limi</name>
    <dbReference type="NCBI Taxonomy" id="2575867"/>
    <lineage>
        <taxon>Bacteria</taxon>
        <taxon>Pseudomonadati</taxon>
        <taxon>Bacteroidota</taxon>
        <taxon>Chitinophagia</taxon>
        <taxon>Chitinophagales</taxon>
        <taxon>Chitinophagaceae</taxon>
        <taxon>Ilyomonas</taxon>
    </lineage>
</organism>
<evidence type="ECO:0000313" key="1">
    <source>
        <dbReference type="EMBL" id="TKK68479.1"/>
    </source>
</evidence>
<keyword evidence="2" id="KW-1185">Reference proteome</keyword>
<gene>
    <name evidence="1" type="ORF">FC093_10135</name>
</gene>
<dbReference type="EMBL" id="SZQL01000007">
    <property type="protein sequence ID" value="TKK68479.1"/>
    <property type="molecule type" value="Genomic_DNA"/>
</dbReference>
<comment type="caution">
    <text evidence="1">The sequence shown here is derived from an EMBL/GenBank/DDBJ whole genome shotgun (WGS) entry which is preliminary data.</text>
</comment>
<reference evidence="1 2" key="1">
    <citation type="submission" date="2019-05" db="EMBL/GenBank/DDBJ databases">
        <title>Panacibacter sp. strain 17mud1-8 Genome sequencing and assembly.</title>
        <authorList>
            <person name="Chhetri G."/>
        </authorList>
    </citation>
    <scope>NUCLEOTIDE SEQUENCE [LARGE SCALE GENOMIC DNA]</scope>
    <source>
        <strain evidence="1 2">17mud1-8</strain>
    </source>
</reference>
<dbReference type="RefSeq" id="WP_137261667.1">
    <property type="nucleotide sequence ID" value="NZ_SZQL01000007.1"/>
</dbReference>
<sequence>MKWLLILSLIVASCTNNNTNTGELDTVTMNVADENTDTVSRNKVHAFDTAQLIVPGERIGKVKLNENVDSLQVLGRPDVSDAAMGKAWLTWKGKRDEHNNATVLNVYTTYKDSSMRKKTVQQIRTTSPYFFTQDSIHVYASLETIRQHFPALQKAASYNEDGRKIVLYDAMEQGIAFEIANADEQQICTGIIVHEKDKNVTEIYIMLHPGMKRY</sequence>
<dbReference type="OrthoDB" id="1494315at2"/>
<dbReference type="Proteomes" id="UP000305848">
    <property type="component" value="Unassembled WGS sequence"/>
</dbReference>
<proteinExistence type="predicted"/>